<dbReference type="PANTHER" id="PTHR47331:SF2">
    <property type="match status" value="1"/>
</dbReference>
<dbReference type="InterPro" id="IPR040676">
    <property type="entry name" value="DUF5641"/>
</dbReference>
<dbReference type="GO" id="GO:0003964">
    <property type="term" value="F:RNA-directed DNA polymerase activity"/>
    <property type="evidence" value="ECO:0007669"/>
    <property type="project" value="UniProtKB-KW"/>
</dbReference>
<protein>
    <submittedName>
        <fullName evidence="2">Reverse transcriptase</fullName>
    </submittedName>
</protein>
<keyword evidence="2" id="KW-0695">RNA-directed DNA polymerase</keyword>
<reference evidence="2 3" key="1">
    <citation type="submission" date="2021-06" db="EMBL/GenBank/DDBJ databases">
        <title>Caerostris extrusa draft genome.</title>
        <authorList>
            <person name="Kono N."/>
            <person name="Arakawa K."/>
        </authorList>
    </citation>
    <scope>NUCLEOTIDE SEQUENCE [LARGE SCALE GENOMIC DNA]</scope>
</reference>
<dbReference type="Proteomes" id="UP001054945">
    <property type="component" value="Unassembled WGS sequence"/>
</dbReference>
<accession>A0AAV4RCW1</accession>
<evidence type="ECO:0000259" key="1">
    <source>
        <dbReference type="Pfam" id="PF18701"/>
    </source>
</evidence>
<proteinExistence type="predicted"/>
<comment type="caution">
    <text evidence="2">The sequence shown here is derived from an EMBL/GenBank/DDBJ whole genome shotgun (WGS) entry which is preliminary data.</text>
</comment>
<organism evidence="2 3">
    <name type="scientific">Caerostris extrusa</name>
    <name type="common">Bark spider</name>
    <name type="synonym">Caerostris bankana</name>
    <dbReference type="NCBI Taxonomy" id="172846"/>
    <lineage>
        <taxon>Eukaryota</taxon>
        <taxon>Metazoa</taxon>
        <taxon>Ecdysozoa</taxon>
        <taxon>Arthropoda</taxon>
        <taxon>Chelicerata</taxon>
        <taxon>Arachnida</taxon>
        <taxon>Araneae</taxon>
        <taxon>Araneomorphae</taxon>
        <taxon>Entelegynae</taxon>
        <taxon>Araneoidea</taxon>
        <taxon>Araneidae</taxon>
        <taxon>Caerostris</taxon>
    </lineage>
</organism>
<feature type="domain" description="DUF5641" evidence="1">
    <location>
        <begin position="18"/>
        <end position="105"/>
    </location>
</feature>
<name>A0AAV4RCW1_CAEEX</name>
<dbReference type="EMBL" id="BPLR01007783">
    <property type="protein sequence ID" value="GIY19699.1"/>
    <property type="molecule type" value="Genomic_DNA"/>
</dbReference>
<keyword evidence="2" id="KW-0808">Transferase</keyword>
<dbReference type="AlphaFoldDB" id="A0AAV4RCW1"/>
<keyword evidence="2" id="KW-0548">Nucleotidyltransferase</keyword>
<dbReference type="PANTHER" id="PTHR47331">
    <property type="entry name" value="PHD-TYPE DOMAIN-CONTAINING PROTEIN"/>
    <property type="match status" value="1"/>
</dbReference>
<evidence type="ECO:0000313" key="3">
    <source>
        <dbReference type="Proteomes" id="UP001054945"/>
    </source>
</evidence>
<sequence>MVALQILMMSSKDFLNRRFRYRQMLHKSLRNRFISEYLGVLAQKKSKRTTSNSFKIGQIVLIGSDNRKRIDWPLGVITEFIPGKDKQVRLIKVKTPHCTFITPYSKDLSS</sequence>
<keyword evidence="3" id="KW-1185">Reference proteome</keyword>
<dbReference type="Pfam" id="PF18701">
    <property type="entry name" value="DUF5641"/>
    <property type="match status" value="1"/>
</dbReference>
<gene>
    <name evidence="2" type="primary">AVEN_259688_1</name>
    <name evidence="2" type="ORF">CEXT_385561</name>
</gene>
<evidence type="ECO:0000313" key="2">
    <source>
        <dbReference type="EMBL" id="GIY19699.1"/>
    </source>
</evidence>